<gene>
    <name evidence="4" type="ORF">TCMB3V08_LOCUS5218</name>
</gene>
<reference evidence="4" key="1">
    <citation type="submission" date="2020-11" db="EMBL/GenBank/DDBJ databases">
        <authorList>
            <person name="Tran Van P."/>
        </authorList>
    </citation>
    <scope>NUCLEOTIDE SEQUENCE</scope>
</reference>
<keyword evidence="2" id="KW-0812">Transmembrane</keyword>
<keyword evidence="2" id="KW-1133">Transmembrane helix</keyword>
<dbReference type="AlphaFoldDB" id="A0A7R9J4Z6"/>
<dbReference type="Gene3D" id="1.10.510.10">
    <property type="entry name" value="Transferase(Phosphotransferase) domain 1"/>
    <property type="match status" value="1"/>
</dbReference>
<evidence type="ECO:0000256" key="1">
    <source>
        <dbReference type="ARBA" id="ARBA00009670"/>
    </source>
</evidence>
<evidence type="ECO:0000313" key="4">
    <source>
        <dbReference type="EMBL" id="CAD7572572.1"/>
    </source>
</evidence>
<dbReference type="InterPro" id="IPR011009">
    <property type="entry name" value="Kinase-like_dom_sf"/>
</dbReference>
<dbReference type="Pfam" id="PF03109">
    <property type="entry name" value="ABC1"/>
    <property type="match status" value="1"/>
</dbReference>
<dbReference type="SUPFAM" id="SSF56112">
    <property type="entry name" value="Protein kinase-like (PK-like)"/>
    <property type="match status" value="1"/>
</dbReference>
<keyword evidence="2" id="KW-0472">Membrane</keyword>
<dbReference type="PANTHER" id="PTHR43173">
    <property type="entry name" value="ABC1 FAMILY PROTEIN"/>
    <property type="match status" value="1"/>
</dbReference>
<dbReference type="GO" id="GO:0004672">
    <property type="term" value="F:protein kinase activity"/>
    <property type="evidence" value="ECO:0007669"/>
    <property type="project" value="InterPro"/>
</dbReference>
<dbReference type="GO" id="GO:0005743">
    <property type="term" value="C:mitochondrial inner membrane"/>
    <property type="evidence" value="ECO:0007669"/>
    <property type="project" value="TreeGrafter"/>
</dbReference>
<accession>A0A7R9J4Z6</accession>
<proteinExistence type="inferred from homology"/>
<dbReference type="PANTHER" id="PTHR43173:SF19">
    <property type="entry name" value="AARF DOMAIN-CONTAINING PROTEIN KINASE 1"/>
    <property type="match status" value="1"/>
</dbReference>
<dbReference type="SMART" id="SM00220">
    <property type="entry name" value="S_TKc"/>
    <property type="match status" value="1"/>
</dbReference>
<dbReference type="GO" id="GO:0005524">
    <property type="term" value="F:ATP binding"/>
    <property type="evidence" value="ECO:0007669"/>
    <property type="project" value="InterPro"/>
</dbReference>
<dbReference type="InterPro" id="IPR045307">
    <property type="entry name" value="ADCK1_dom"/>
</dbReference>
<name>A0A7R9J4Z6_TIMCA</name>
<dbReference type="InterPro" id="IPR004147">
    <property type="entry name" value="ABC1_dom"/>
</dbReference>
<dbReference type="InterPro" id="IPR051130">
    <property type="entry name" value="Mito_struct-func_regulator"/>
</dbReference>
<dbReference type="GO" id="GO:0055088">
    <property type="term" value="P:lipid homeostasis"/>
    <property type="evidence" value="ECO:0007669"/>
    <property type="project" value="TreeGrafter"/>
</dbReference>
<dbReference type="GO" id="GO:0007005">
    <property type="term" value="P:mitochondrion organization"/>
    <property type="evidence" value="ECO:0007669"/>
    <property type="project" value="TreeGrafter"/>
</dbReference>
<feature type="domain" description="Protein kinase" evidence="3">
    <location>
        <begin position="175"/>
        <end position="481"/>
    </location>
</feature>
<protein>
    <submittedName>
        <fullName evidence="4">(California timema) hypothetical protein</fullName>
    </submittedName>
</protein>
<dbReference type="CDD" id="cd13969">
    <property type="entry name" value="ADCK1-like"/>
    <property type="match status" value="1"/>
</dbReference>
<evidence type="ECO:0000259" key="3">
    <source>
        <dbReference type="SMART" id="SM00220"/>
    </source>
</evidence>
<sequence>MVIGAMWPARRLLKYGAVTGALLGTALSLKANQYSLDSIGVVRLGRAATTILNIIIIINIVVIDFTACGPVFGIALHYKQTLYASELDHTSPQYLQLKSQVHKTAAEKLLELCCTNRGVYIKVGQHIGALDYLLPKEYVETMKVLHSHAPCSKLEEIKRVLREDLKQDPMDIFLDFDPEPLGTASLAQVHKATLKDGTVVAVKVQHPYVRGNSLVDMKTMEVLVKLVAWAFPDFQFQWLAEETKRNVPIELDFSQEGHNAEKVGSMFRDYTWLKVPRIYWELSTKRVLTMEYLEGGQVNDLNYIRDNQINPYEVSDKLSQLYSQMIFIHGFVHSDPHPGNILVRKSPKEGVEIVLLDHGLYAVLTNEFRYQYSNLWLSILNSDKEAMKKNCDNLGVGDLYGLFVCMVAGRTWDAVLSGLEKTKFTTNEREMFEKEIPNLLPQISDVLAKVNRQMLLILKTNDLMRGVEATLKAQSRKTSFLVMSRCCIQSVYSEQLSQCTTRLSRWRTNLSMNWALFKLSLYYTYLSLCSILPNAR</sequence>
<evidence type="ECO:0000256" key="2">
    <source>
        <dbReference type="SAM" id="Phobius"/>
    </source>
</evidence>
<comment type="similarity">
    <text evidence="1">Belongs to the protein kinase superfamily. ADCK protein kinase family.</text>
</comment>
<organism evidence="4">
    <name type="scientific">Timema californicum</name>
    <name type="common">California timema</name>
    <name type="synonym">Walking stick</name>
    <dbReference type="NCBI Taxonomy" id="61474"/>
    <lineage>
        <taxon>Eukaryota</taxon>
        <taxon>Metazoa</taxon>
        <taxon>Ecdysozoa</taxon>
        <taxon>Arthropoda</taxon>
        <taxon>Hexapoda</taxon>
        <taxon>Insecta</taxon>
        <taxon>Pterygota</taxon>
        <taxon>Neoptera</taxon>
        <taxon>Polyneoptera</taxon>
        <taxon>Phasmatodea</taxon>
        <taxon>Timematodea</taxon>
        <taxon>Timematoidea</taxon>
        <taxon>Timematidae</taxon>
        <taxon>Timema</taxon>
    </lineage>
</organism>
<feature type="transmembrane region" description="Helical" evidence="2">
    <location>
        <begin position="51"/>
        <end position="76"/>
    </location>
</feature>
<dbReference type="InterPro" id="IPR000719">
    <property type="entry name" value="Prot_kinase_dom"/>
</dbReference>
<dbReference type="EMBL" id="OE181112">
    <property type="protein sequence ID" value="CAD7572572.1"/>
    <property type="molecule type" value="Genomic_DNA"/>
</dbReference>